<feature type="compositionally biased region" description="Polar residues" evidence="4">
    <location>
        <begin position="2387"/>
        <end position="2405"/>
    </location>
</feature>
<feature type="compositionally biased region" description="Low complexity" evidence="4">
    <location>
        <begin position="380"/>
        <end position="390"/>
    </location>
</feature>
<dbReference type="Gene3D" id="1.10.555.10">
    <property type="entry name" value="Rho GTPase activation protein"/>
    <property type="match status" value="1"/>
</dbReference>
<dbReference type="GO" id="GO:0032956">
    <property type="term" value="P:regulation of actin cytoskeleton organization"/>
    <property type="evidence" value="ECO:0007669"/>
    <property type="project" value="TreeGrafter"/>
</dbReference>
<name>A0A061H5W1_9BASI</name>
<protein>
    <submittedName>
        <fullName evidence="9">Uncharacterized protein</fullName>
    </submittedName>
</protein>
<dbReference type="InterPro" id="IPR047165">
    <property type="entry name" value="RHG17/44/SH3BP1-like"/>
</dbReference>
<organism evidence="9 10">
    <name type="scientific">Pseudozyma flocculosa PF-1</name>
    <dbReference type="NCBI Taxonomy" id="1277687"/>
    <lineage>
        <taxon>Eukaryota</taxon>
        <taxon>Fungi</taxon>
        <taxon>Dikarya</taxon>
        <taxon>Basidiomycota</taxon>
        <taxon>Ustilaginomycotina</taxon>
        <taxon>Ustilaginomycetes</taxon>
        <taxon>Ustilaginales</taxon>
        <taxon>Ustilaginaceae</taxon>
        <taxon>Pseudozyma</taxon>
    </lineage>
</organism>
<dbReference type="InterPro" id="IPR036964">
    <property type="entry name" value="RASGEF_cat_dom_sf"/>
</dbReference>
<evidence type="ECO:0000259" key="5">
    <source>
        <dbReference type="PROSITE" id="PS50003"/>
    </source>
</evidence>
<dbReference type="CDD" id="cd06224">
    <property type="entry name" value="REM"/>
    <property type="match status" value="1"/>
</dbReference>
<dbReference type="PROSITE" id="PS50212">
    <property type="entry name" value="RASGEF_NTER"/>
    <property type="match status" value="1"/>
</dbReference>
<evidence type="ECO:0000259" key="8">
    <source>
        <dbReference type="PROSITE" id="PS50238"/>
    </source>
</evidence>
<dbReference type="InterPro" id="IPR008936">
    <property type="entry name" value="Rho_GTPase_activation_prot"/>
</dbReference>
<dbReference type="InterPro" id="IPR000651">
    <property type="entry name" value="Ras-like_Gua-exchang_fac_N"/>
</dbReference>
<dbReference type="GeneID" id="19318241"/>
<evidence type="ECO:0000256" key="4">
    <source>
        <dbReference type="SAM" id="MobiDB-lite"/>
    </source>
</evidence>
<dbReference type="SMART" id="SM00147">
    <property type="entry name" value="RasGEF"/>
    <property type="match status" value="1"/>
</dbReference>
<dbReference type="InterPro" id="IPR001895">
    <property type="entry name" value="RASGEF_cat_dom"/>
</dbReference>
<evidence type="ECO:0000259" key="7">
    <source>
        <dbReference type="PROSITE" id="PS50212"/>
    </source>
</evidence>
<dbReference type="RefSeq" id="XP_007879849.1">
    <property type="nucleotide sequence ID" value="XM_007881658.1"/>
</dbReference>
<keyword evidence="3" id="KW-0175">Coiled coil</keyword>
<feature type="region of interest" description="Disordered" evidence="4">
    <location>
        <begin position="239"/>
        <end position="420"/>
    </location>
</feature>
<dbReference type="eggNOG" id="KOG1453">
    <property type="taxonomic scope" value="Eukaryota"/>
</dbReference>
<dbReference type="Gene3D" id="1.20.870.10">
    <property type="entry name" value="Son of sevenless (SoS) protein Chain: S domain 1"/>
    <property type="match status" value="1"/>
</dbReference>
<dbReference type="EMBL" id="KE361635">
    <property type="protein sequence ID" value="EPQ28307.1"/>
    <property type="molecule type" value="Genomic_DNA"/>
</dbReference>
<dbReference type="SUPFAM" id="SSF48366">
    <property type="entry name" value="Ras GEF"/>
    <property type="match status" value="2"/>
</dbReference>
<feature type="compositionally biased region" description="Low complexity" evidence="4">
    <location>
        <begin position="81"/>
        <end position="92"/>
    </location>
</feature>
<accession>A0A061H5W1</accession>
<evidence type="ECO:0000313" key="9">
    <source>
        <dbReference type="EMBL" id="EPQ28307.1"/>
    </source>
</evidence>
<dbReference type="Gene3D" id="2.30.29.30">
    <property type="entry name" value="Pleckstrin-homology domain (PH domain)/Phosphotyrosine-binding domain (PTB)"/>
    <property type="match status" value="1"/>
</dbReference>
<evidence type="ECO:0000256" key="3">
    <source>
        <dbReference type="SAM" id="Coils"/>
    </source>
</evidence>
<reference evidence="9 10" key="1">
    <citation type="journal article" date="2013" name="Plant Cell">
        <title>The transition from a phytopathogenic smut ancestor to an anamorphic biocontrol agent deciphered by comparative whole-genome analysis.</title>
        <authorList>
            <person name="Lefebvre F."/>
            <person name="Joly D.L."/>
            <person name="Labbe C."/>
            <person name="Teichmann B."/>
            <person name="Linning R."/>
            <person name="Belzile F."/>
            <person name="Bakkeren G."/>
            <person name="Belanger R.R."/>
        </authorList>
    </citation>
    <scope>NUCLEOTIDE SEQUENCE [LARGE SCALE GENOMIC DNA]</scope>
    <source>
        <strain evidence="9 10">PF-1</strain>
    </source>
</reference>
<feature type="domain" description="Rho-GAP" evidence="8">
    <location>
        <begin position="2081"/>
        <end position="2275"/>
    </location>
</feature>
<dbReference type="Pfam" id="PF00617">
    <property type="entry name" value="RasGEF"/>
    <property type="match status" value="1"/>
</dbReference>
<feature type="compositionally biased region" description="Basic and acidic residues" evidence="4">
    <location>
        <begin position="1881"/>
        <end position="1890"/>
    </location>
</feature>
<dbReference type="InterPro" id="IPR001849">
    <property type="entry name" value="PH_domain"/>
</dbReference>
<feature type="compositionally biased region" description="Polar residues" evidence="4">
    <location>
        <begin position="2577"/>
        <end position="2586"/>
    </location>
</feature>
<gene>
    <name evidence="9" type="ORF">PFL1_04134</name>
</gene>
<dbReference type="Pfam" id="PF00618">
    <property type="entry name" value="RasGEF_N"/>
    <property type="match status" value="1"/>
</dbReference>
<dbReference type="InterPro" id="IPR023578">
    <property type="entry name" value="Ras_GEF_dom_sf"/>
</dbReference>
<feature type="compositionally biased region" description="Low complexity" evidence="4">
    <location>
        <begin position="1913"/>
        <end position="1923"/>
    </location>
</feature>
<dbReference type="PANTHER" id="PTHR14130:SF14">
    <property type="entry name" value="RHO GTPASE-ACTIVATING PROTEIN 92B"/>
    <property type="match status" value="1"/>
</dbReference>
<evidence type="ECO:0000256" key="2">
    <source>
        <dbReference type="PROSITE-ProRule" id="PRU00168"/>
    </source>
</evidence>
<feature type="compositionally biased region" description="Polar residues" evidence="4">
    <location>
        <begin position="584"/>
        <end position="596"/>
    </location>
</feature>
<evidence type="ECO:0000313" key="10">
    <source>
        <dbReference type="Proteomes" id="UP000053664"/>
    </source>
</evidence>
<feature type="region of interest" description="Disordered" evidence="4">
    <location>
        <begin position="584"/>
        <end position="615"/>
    </location>
</feature>
<keyword evidence="2" id="KW-0344">Guanine-nucleotide releasing factor</keyword>
<feature type="compositionally biased region" description="Polar residues" evidence="4">
    <location>
        <begin position="114"/>
        <end position="156"/>
    </location>
</feature>
<feature type="compositionally biased region" description="Polar residues" evidence="4">
    <location>
        <begin position="323"/>
        <end position="332"/>
    </location>
</feature>
<dbReference type="SMART" id="SM00324">
    <property type="entry name" value="RhoGAP"/>
    <property type="match status" value="1"/>
</dbReference>
<dbReference type="SUPFAM" id="SSF50729">
    <property type="entry name" value="PH domain-like"/>
    <property type="match status" value="1"/>
</dbReference>
<dbReference type="InterPro" id="IPR011993">
    <property type="entry name" value="PH-like_dom_sf"/>
</dbReference>
<dbReference type="Pfam" id="PF00620">
    <property type="entry name" value="RhoGAP"/>
    <property type="match status" value="1"/>
</dbReference>
<dbReference type="InterPro" id="IPR000198">
    <property type="entry name" value="RhoGAP_dom"/>
</dbReference>
<dbReference type="SUPFAM" id="SSF48350">
    <property type="entry name" value="GTPase activation domain, GAP"/>
    <property type="match status" value="1"/>
</dbReference>
<feature type="region of interest" description="Disordered" evidence="4">
    <location>
        <begin position="438"/>
        <end position="463"/>
    </location>
</feature>
<feature type="compositionally biased region" description="Polar residues" evidence="4">
    <location>
        <begin position="442"/>
        <end position="451"/>
    </location>
</feature>
<feature type="compositionally biased region" description="Basic and acidic residues" evidence="4">
    <location>
        <begin position="2474"/>
        <end position="2495"/>
    </location>
</feature>
<dbReference type="OrthoDB" id="79452at2759"/>
<dbReference type="GO" id="GO:0005085">
    <property type="term" value="F:guanyl-nucleotide exchange factor activity"/>
    <property type="evidence" value="ECO:0007669"/>
    <property type="project" value="UniProtKB-KW"/>
</dbReference>
<dbReference type="SMART" id="SM00229">
    <property type="entry name" value="RasGEFN"/>
    <property type="match status" value="1"/>
</dbReference>
<dbReference type="GO" id="GO:0007264">
    <property type="term" value="P:small GTPase-mediated signal transduction"/>
    <property type="evidence" value="ECO:0007669"/>
    <property type="project" value="InterPro"/>
</dbReference>
<evidence type="ECO:0000259" key="6">
    <source>
        <dbReference type="PROSITE" id="PS50009"/>
    </source>
</evidence>
<feature type="compositionally biased region" description="Low complexity" evidence="4">
    <location>
        <begin position="16"/>
        <end position="30"/>
    </location>
</feature>
<keyword evidence="1" id="KW-0343">GTPase activation</keyword>
<feature type="compositionally biased region" description="Polar residues" evidence="4">
    <location>
        <begin position="281"/>
        <end position="296"/>
    </location>
</feature>
<feature type="region of interest" description="Disordered" evidence="4">
    <location>
        <begin position="1"/>
        <end position="202"/>
    </location>
</feature>
<feature type="compositionally biased region" description="Polar residues" evidence="4">
    <location>
        <begin position="2499"/>
        <end position="2511"/>
    </location>
</feature>
<feature type="coiled-coil region" evidence="3">
    <location>
        <begin position="772"/>
        <end position="799"/>
    </location>
</feature>
<feature type="region of interest" description="Disordered" evidence="4">
    <location>
        <begin position="1849"/>
        <end position="1890"/>
    </location>
</feature>
<sequence length="2592" mass="275890">MTPPFGSLQNPQTAGQQPPSQQQQQQQQQPIGRSQSAFNFLLSKAKMPFSSSSSSSTLNTSNSLSSLSGQHDDPFIDSTNHLQYHRQLQQQYPAPHGPSMASLGRSSAVPGPAATSSVPRSSTSEQHAGKTPTTAQGSSFGSRPSMSDETAVSSPTKRGFFGGMGRDRKVSNASAGKPPLASKNGYGHSPLGRGLRQDSGGSASFALYSKSQSDLHARAEFPSPTSGTTELPKMPLIYAQNTQGGDRGGQYLQSPSPAIGFSRSVDDLGSTDQPSSPYPITPNSLQEGPYHQSPTVPQHGGNWGEQGLVTGDAWRPSDMGTLASPSSYSTTGAHHARDGQARSAPGSARSDAAFQHVPLSSAPSHQAGGLWPIMPPPAPSNAAAHAMAAPTGKADSRKHSRKASKLNNLGSGREAATTHGKGAVAGTLAASLGLASIGSVPPGTTSPNTRQNSEHAGEPVPLPPGAVFQGFLGRNTHISLSLQQLTETDGSKGREKEKDISKGWKPYRVVLQDGKLHFYKPPSSVSDDVKALFPTTVAWGAHDRNGSGPSKASGSSYARELGIDANGLVNSGLGKNELLLATSSNKDGSSAQSSPSFGPLRYKGLPGRRTPVRGDSSTTVVLTAEPEPMAPPTAVRVNASDAWAGAGAHPALSLAEVAQAPKRWIDRIQSATLDALADEFVRATQLPESLREASASATADEVQAQTDAFAVTALVSAAASSPEVGPASLLGEISRLAAAQLERPEDNVSRSLRQRLSRLIQLSVELGVTRSRRVFEDAVSQLRSLAQRLEADAETIKALEPTPAGQARATVKDWLNPDPCTLNGTRPELEQMFAARAITGDLLLKLDPLEVAQQIQAFHANRLGALVEPSHGATALDMIDPDHHALVTTLSFDSQSSHYLTRLVLSHLVGGADAETQGTSAIFNQSGARHRASLLRHWIAIASYLLSFGDIPGWLAVVVALCSRAVTRLEQTWRYLAEGDRLLVAREWAPQLAKAAWIEGIHSQVRPILLTEGQHAFVKVEPGRTLRVLPFLGNAPAHLLRRDVQSADVGPASDPPPHGDRQEVAGKALESEALLALARDWRSTWQLDDAPIPIAAVADPIVEYQLCLQLAAQATGSVMDVSSLMARSYRLEPKALGNLQIPGPAAVAARAATAHLSQVPLLFPMPLPHLSLLDVGKIQEVATGADRKAKQISDPYATITARTLGRPGINASPFVRSSAFSPTLPFRGSRSAIFGGIYEWNPTGGPSAVGEDSAGLFRIGNELVLKPIQEPSLSVPSSPMAAKRFSQDFGRSSRPLSQVSKRSSLPASNRSSVIEVVVPVQVVVKAATLERMIDVLVMGVQHINVKGPDENAVEGAAPRRTRLSLDLESYRSTFLATYRSLCSPRELFEQLQKRFATAINASKEMALLDTYQISSQFPSWVMVNPAGSHVEPIDWEVVSRIRMGVVLTLRVWIDRFPQDFADDDALYQLVHAFLRHPGMEPLAEDPDQARLSLAIAQINGMFVQSIMSANARGEERSYALATPVYASGSIDAVDVDFDAIGCEELVDFLESIATVFFDKIVERDLLVVAELFERQALQPTGWYAARHSDSQPGDDDKPINSMYSLLDVLRTPGSSGREPTLQQRLPAAVRDALAAQSLLRGWVAIHIIERGLGVEKRQARLEKLLDAVWICRARMARLRAGDDCGGGSGITLSQESSMPFREATIGSFIESAILGSLTSSESRIFLRAWQGVALGRSGTGDSLADLFPLDVTPPMRVASSGASTPDVGWILGCLAEAATRASAPSDAADVGLIDFEQRRTVWSLIEGAVRVRPPCNSPALIDLAGARLKAMQTALSHVTWDRRAFREDAAREASQATPISPHANIRQSSSGKALAGLSRQQQEKMRRDRSALASLEATLATGPSISSRLSSMPASGDRSSGRASSPIVVGAFSGVAGTAAPNAAAPAAADKTTIRARRMTALFGRAVRPLISDKSDPQPVRTVDELMRLTPTQKPSLVAGLGGAQLAPWNNSQRPFVLHLTSEEGAKYLLQAPSQAEMSQWYTQISRIAKERAPRRPTEARKGFAGKSGAQSPAVAPLYGVPLPAIVDREGSAVPMAVEKMFAEIEARGLREQGIYRISGAKSAIEGLRNALNKQPLDSIDLSNGEYSDVNTIAGAIKHFFRDLPEPVITFASYDAIIAAERIENHDERLSTIREIIWALPKCHFDLLRRTAEHLARVVDEGKYNLMAPHNIGLVFGTSLLNPPPGPSSIALSFGNIGKAAHIVKIIVTMHEWLFEPEPEPEVDVETGSGVEQDAATGTAAVDTSTSLLSAEPSAVREGAGPTAVDEDGDPDSLDRRNRLGGTDVTDPPSGRSTTAAQRRHTYMLGGLGLGADQLQQLRGIPDRDTSTVAASGASMQRSFSSDSEPLTPLERFDGLSPVSSSQPMARKLSSPASPLPSVPDEDASAEGLPDILLTSTERNGDPCIPAEPQAADSDDRRHNDDDAAGSDERERDDESANDDTASAIAQTGAAQSPPPDAAGALLEVNAANQPRPRAKRMRDGYRDSVFSSYSLYADCFDNLSLAAAPTAAGAQAVMSGKSNNDTDSNVGEDFD</sequence>
<feature type="region of interest" description="Disordered" evidence="4">
    <location>
        <begin position="2278"/>
        <end position="2357"/>
    </location>
</feature>
<feature type="region of interest" description="Disordered" evidence="4">
    <location>
        <begin position="2571"/>
        <end position="2592"/>
    </location>
</feature>
<dbReference type="PROSITE" id="PS50238">
    <property type="entry name" value="RHOGAP"/>
    <property type="match status" value="1"/>
</dbReference>
<dbReference type="GO" id="GO:0035020">
    <property type="term" value="P:regulation of Rac protein signal transduction"/>
    <property type="evidence" value="ECO:0007669"/>
    <property type="project" value="TreeGrafter"/>
</dbReference>
<feature type="region of interest" description="Disordered" evidence="4">
    <location>
        <begin position="1904"/>
        <end position="1923"/>
    </location>
</feature>
<dbReference type="Proteomes" id="UP000053664">
    <property type="component" value="Unassembled WGS sequence"/>
</dbReference>
<evidence type="ECO:0000256" key="1">
    <source>
        <dbReference type="ARBA" id="ARBA00022468"/>
    </source>
</evidence>
<dbReference type="GO" id="GO:0005096">
    <property type="term" value="F:GTPase activator activity"/>
    <property type="evidence" value="ECO:0007669"/>
    <property type="project" value="UniProtKB-KW"/>
</dbReference>
<dbReference type="KEGG" id="pfp:PFL1_04134"/>
<feature type="domain" description="Ras-GEF" evidence="6">
    <location>
        <begin position="847"/>
        <end position="1134"/>
    </location>
</feature>
<feature type="domain" description="N-terminal Ras-GEF" evidence="7">
    <location>
        <begin position="1320"/>
        <end position="1499"/>
    </location>
</feature>
<feature type="region of interest" description="Disordered" evidence="4">
    <location>
        <begin position="2384"/>
        <end position="2540"/>
    </location>
</feature>
<dbReference type="PROSITE" id="PS50003">
    <property type="entry name" value="PH_DOMAIN"/>
    <property type="match status" value="1"/>
</dbReference>
<feature type="compositionally biased region" description="Low complexity" evidence="4">
    <location>
        <begin position="50"/>
        <end position="68"/>
    </location>
</feature>
<dbReference type="Gene3D" id="1.10.840.10">
    <property type="entry name" value="Ras guanine-nucleotide exchange factors catalytic domain"/>
    <property type="match status" value="1"/>
</dbReference>
<dbReference type="PANTHER" id="PTHR14130">
    <property type="entry name" value="3BP-1 RELATED RHOGAP"/>
    <property type="match status" value="1"/>
</dbReference>
<dbReference type="HOGENOM" id="CLU_228003_0_0_1"/>
<dbReference type="PROSITE" id="PS50009">
    <property type="entry name" value="RASGEF_CAT"/>
    <property type="match status" value="1"/>
</dbReference>
<proteinExistence type="predicted"/>
<feature type="domain" description="PH" evidence="5">
    <location>
        <begin position="2016"/>
        <end position="2050"/>
    </location>
</feature>